<protein>
    <recommendedName>
        <fullName evidence="3">DUF899 domain-containing protein</fullName>
    </recommendedName>
</protein>
<evidence type="ECO:0008006" key="3">
    <source>
        <dbReference type="Google" id="ProtNLM"/>
    </source>
</evidence>
<evidence type="ECO:0000313" key="2">
    <source>
        <dbReference type="Proteomes" id="UP000680750"/>
    </source>
</evidence>
<dbReference type="AlphaFoldDB" id="A0A810KXE5"/>
<dbReference type="EMBL" id="AP023354">
    <property type="protein sequence ID" value="BCJ27355.1"/>
    <property type="molecule type" value="Genomic_DNA"/>
</dbReference>
<proteinExistence type="predicted"/>
<dbReference type="InterPro" id="IPR010296">
    <property type="entry name" value="DUF899_thioredox"/>
</dbReference>
<name>A0A810KXE5_9ACTN</name>
<organism evidence="1 2">
    <name type="scientific">Actinocatenispora sera</name>
    <dbReference type="NCBI Taxonomy" id="390989"/>
    <lineage>
        <taxon>Bacteria</taxon>
        <taxon>Bacillati</taxon>
        <taxon>Actinomycetota</taxon>
        <taxon>Actinomycetes</taxon>
        <taxon>Micromonosporales</taxon>
        <taxon>Micromonosporaceae</taxon>
        <taxon>Actinocatenispora</taxon>
    </lineage>
</organism>
<sequence>MALPQVVDRAEWLAARRALLAREKEHTRQGDALNADRRRLPMVRVEKDYVFEGPSGRVGLGALFAGRRQLVVRHVMFGPDWSAPCPACSADIRQLTGALFDDLAARQTTYVLVSRAPYEKIASARRERGWDVPWFSAFGSDFNYDLQVSMDAARPQPEYNYRREPELLEPAPDRSVELAGVSCFLRAGDDVFHTYSTYARGMDHLGGTYPLLDLTALGRQEDWELPRDRNETVTAWDPETYWTVPAADRKPIG</sequence>
<dbReference type="KEGG" id="aser:Asera_14630"/>
<dbReference type="Pfam" id="PF05988">
    <property type="entry name" value="DUF899"/>
    <property type="match status" value="1"/>
</dbReference>
<accession>A0A810KXE5</accession>
<dbReference type="Proteomes" id="UP000680750">
    <property type="component" value="Chromosome"/>
</dbReference>
<evidence type="ECO:0000313" key="1">
    <source>
        <dbReference type="EMBL" id="BCJ27355.1"/>
    </source>
</evidence>
<keyword evidence="2" id="KW-1185">Reference proteome</keyword>
<gene>
    <name evidence="1" type="ORF">Asera_14630</name>
</gene>
<dbReference type="OrthoDB" id="4721017at2"/>
<dbReference type="RefSeq" id="WP_051802567.1">
    <property type="nucleotide sequence ID" value="NZ_AP023354.1"/>
</dbReference>
<reference evidence="1" key="1">
    <citation type="submission" date="2020-08" db="EMBL/GenBank/DDBJ databases">
        <title>Whole genome shotgun sequence of Actinocatenispora sera NBRC 101916.</title>
        <authorList>
            <person name="Komaki H."/>
            <person name="Tamura T."/>
        </authorList>
    </citation>
    <scope>NUCLEOTIDE SEQUENCE</scope>
    <source>
        <strain evidence="1">NBRC 101916</strain>
    </source>
</reference>